<keyword evidence="2" id="KW-0812">Transmembrane</keyword>
<dbReference type="EMBL" id="JACHJN010000015">
    <property type="protein sequence ID" value="MBB5960346.1"/>
    <property type="molecule type" value="Genomic_DNA"/>
</dbReference>
<dbReference type="RefSeq" id="WP_184698473.1">
    <property type="nucleotide sequence ID" value="NZ_JACHJN010000015.1"/>
</dbReference>
<reference evidence="3 4" key="1">
    <citation type="submission" date="2020-08" db="EMBL/GenBank/DDBJ databases">
        <title>Genomic Encyclopedia of Type Strains, Phase III (KMG-III): the genomes of soil and plant-associated and newly described type strains.</title>
        <authorList>
            <person name="Whitman W."/>
        </authorList>
    </citation>
    <scope>NUCLEOTIDE SEQUENCE [LARGE SCALE GENOMIC DNA]</scope>
    <source>
        <strain evidence="3 4">CECT 8640</strain>
    </source>
</reference>
<comment type="caution">
    <text evidence="3">The sequence shown here is derived from an EMBL/GenBank/DDBJ whole genome shotgun (WGS) entry which is preliminary data.</text>
</comment>
<evidence type="ECO:0000256" key="2">
    <source>
        <dbReference type="SAM" id="Phobius"/>
    </source>
</evidence>
<gene>
    <name evidence="3" type="ORF">FHS29_006969</name>
</gene>
<evidence type="ECO:0000313" key="3">
    <source>
        <dbReference type="EMBL" id="MBB5960346.1"/>
    </source>
</evidence>
<proteinExistence type="predicted"/>
<evidence type="ECO:0000256" key="1">
    <source>
        <dbReference type="SAM" id="MobiDB-lite"/>
    </source>
</evidence>
<name>A0A841CYE1_9PSEU</name>
<feature type="region of interest" description="Disordered" evidence="1">
    <location>
        <begin position="65"/>
        <end position="86"/>
    </location>
</feature>
<sequence>MNRTLPPARDLPPGRQAEIRAQLERAVTARRAFRYAPLITATVAVVAVVAAVAFLAPWQRNNTVAPAQSTTGTASATTPAQTRPVIPGLSPQRVVEIEEGCPTVAGVQGQATLYQYVEDEAGKFGLLYTRDTALDCTIDGPAMPFNSGLAAGLALDWLPGHFSVDHNSGMAGGDVPGNKSVYRGQHGWRAVSGRVSPEVARVTYTNDGRTVEATVANGTYVARIVHPTTWAIPEDDTMGEIRAYDSVGRQLGSSNDLNGRCFVTPEDRKVIHSGSNGADPATCAPATRWR</sequence>
<accession>A0A841CYE1</accession>
<feature type="compositionally biased region" description="Low complexity" evidence="1">
    <location>
        <begin position="65"/>
        <end position="82"/>
    </location>
</feature>
<keyword evidence="2" id="KW-0472">Membrane</keyword>
<protein>
    <submittedName>
        <fullName evidence="3">Uncharacterized protein</fullName>
    </submittedName>
</protein>
<dbReference type="Proteomes" id="UP000547510">
    <property type="component" value="Unassembled WGS sequence"/>
</dbReference>
<evidence type="ECO:0000313" key="4">
    <source>
        <dbReference type="Proteomes" id="UP000547510"/>
    </source>
</evidence>
<feature type="transmembrane region" description="Helical" evidence="2">
    <location>
        <begin position="35"/>
        <end position="58"/>
    </location>
</feature>
<organism evidence="3 4">
    <name type="scientific">Saccharothrix tamanrassetensis</name>
    <dbReference type="NCBI Taxonomy" id="1051531"/>
    <lineage>
        <taxon>Bacteria</taxon>
        <taxon>Bacillati</taxon>
        <taxon>Actinomycetota</taxon>
        <taxon>Actinomycetes</taxon>
        <taxon>Pseudonocardiales</taxon>
        <taxon>Pseudonocardiaceae</taxon>
        <taxon>Saccharothrix</taxon>
    </lineage>
</organism>
<keyword evidence="2" id="KW-1133">Transmembrane helix</keyword>
<keyword evidence="4" id="KW-1185">Reference proteome</keyword>
<dbReference type="AlphaFoldDB" id="A0A841CYE1"/>